<organism evidence="1 2">
    <name type="scientific">Heterorhabditis bacteriophora</name>
    <name type="common">Entomopathogenic nematode worm</name>
    <dbReference type="NCBI Taxonomy" id="37862"/>
    <lineage>
        <taxon>Eukaryota</taxon>
        <taxon>Metazoa</taxon>
        <taxon>Ecdysozoa</taxon>
        <taxon>Nematoda</taxon>
        <taxon>Chromadorea</taxon>
        <taxon>Rhabditida</taxon>
        <taxon>Rhabditina</taxon>
        <taxon>Rhabditomorpha</taxon>
        <taxon>Strongyloidea</taxon>
        <taxon>Heterorhabditidae</taxon>
        <taxon>Heterorhabditis</taxon>
    </lineage>
</organism>
<sequence>MQQEEEDDYFTAKKAFLETEDRLLKVRVRQNLLDGKLVQLFENVQKLTDIVQKTDNHNFQ</sequence>
<evidence type="ECO:0000313" key="1">
    <source>
        <dbReference type="Proteomes" id="UP000095283"/>
    </source>
</evidence>
<name>A0A1I7XJ27_HETBA</name>
<protein>
    <submittedName>
        <fullName evidence="2">SPX domain-containing protein</fullName>
    </submittedName>
</protein>
<reference evidence="2" key="1">
    <citation type="submission" date="2016-11" db="UniProtKB">
        <authorList>
            <consortium name="WormBaseParasite"/>
        </authorList>
    </citation>
    <scope>IDENTIFICATION</scope>
</reference>
<dbReference type="AlphaFoldDB" id="A0A1I7XJ27"/>
<accession>A0A1I7XJ27</accession>
<dbReference type="WBParaSite" id="Hba_17316">
    <property type="protein sequence ID" value="Hba_17316"/>
    <property type="gene ID" value="Hba_17316"/>
</dbReference>
<dbReference type="Proteomes" id="UP000095283">
    <property type="component" value="Unplaced"/>
</dbReference>
<keyword evidence="1" id="KW-1185">Reference proteome</keyword>
<evidence type="ECO:0000313" key="2">
    <source>
        <dbReference type="WBParaSite" id="Hba_17316"/>
    </source>
</evidence>
<proteinExistence type="predicted"/>